<evidence type="ECO:0000256" key="4">
    <source>
        <dbReference type="ARBA" id="ARBA00022691"/>
    </source>
</evidence>
<dbReference type="NCBIfam" id="NF004790">
    <property type="entry name" value="PRK06136.1"/>
    <property type="match status" value="1"/>
</dbReference>
<dbReference type="GO" id="GO:0019354">
    <property type="term" value="P:siroheme biosynthetic process"/>
    <property type="evidence" value="ECO:0007669"/>
    <property type="project" value="InterPro"/>
</dbReference>
<dbReference type="InterPro" id="IPR003043">
    <property type="entry name" value="Uropor_MeTrfase_CS"/>
</dbReference>
<keyword evidence="4" id="KW-0949">S-adenosyl-L-methionine</keyword>
<feature type="domain" description="Tetrapyrrole methylase" evidence="6">
    <location>
        <begin position="116"/>
        <end position="323"/>
    </location>
</feature>
<reference evidence="7" key="2">
    <citation type="journal article" date="2024" name="Plant">
        <title>Genomic evolution and insights into agronomic trait innovations of Sesamum species.</title>
        <authorList>
            <person name="Miao H."/>
            <person name="Wang L."/>
            <person name="Qu L."/>
            <person name="Liu H."/>
            <person name="Sun Y."/>
            <person name="Le M."/>
            <person name="Wang Q."/>
            <person name="Wei S."/>
            <person name="Zheng Y."/>
            <person name="Lin W."/>
            <person name="Duan Y."/>
            <person name="Cao H."/>
            <person name="Xiong S."/>
            <person name="Wang X."/>
            <person name="Wei L."/>
            <person name="Li C."/>
            <person name="Ma Q."/>
            <person name="Ju M."/>
            <person name="Zhao R."/>
            <person name="Li G."/>
            <person name="Mu C."/>
            <person name="Tian Q."/>
            <person name="Mei H."/>
            <person name="Zhang T."/>
            <person name="Gao T."/>
            <person name="Zhang H."/>
        </authorList>
    </citation>
    <scope>NUCLEOTIDE SEQUENCE</scope>
    <source>
        <strain evidence="7">G02</strain>
    </source>
</reference>
<evidence type="ECO:0000259" key="6">
    <source>
        <dbReference type="Pfam" id="PF00590"/>
    </source>
</evidence>
<keyword evidence="5" id="KW-0627">Porphyrin biosynthesis</keyword>
<dbReference type="InterPro" id="IPR035996">
    <property type="entry name" value="4pyrrol_Methylase_sf"/>
</dbReference>
<dbReference type="FunFam" id="3.40.1010.10:FF:000001">
    <property type="entry name" value="Siroheme synthase"/>
    <property type="match status" value="1"/>
</dbReference>
<sequence>MALVSRIPSTSPAAFQSRKAKSFGFNPVFTIQCASSSPQSSPFTEKHSIERYERDSWLYKNQLQQPSCSCPLPSDQEFVRDYDIALQLPELRKLLEVLREKRENSNGVEKRGPGNVFLVGTGPGDPELLTLKALRVIESADLLLYDRLVSNDVLNLVGPNARLLYVGKTAGYHSRTQEEIHELLLSFAEAGANVVRLKGGIHWGGEEMDFLQQQGIEVKVIPGITAASGIAAELGIPLTHRGVATSVRFLTGHSRKGGTDPLFVAENAADPDSTLVVYMGLSTLPSLASKLMFHGLPEDTPAAAIERGTTPQQRIVFAALKDLGDEIASHQLVSPTLIIIGKVVALSPLWPRAMNKTSTLVESR</sequence>
<dbReference type="GO" id="GO:0004851">
    <property type="term" value="F:uroporphyrin-III C-methyltransferase activity"/>
    <property type="evidence" value="ECO:0007669"/>
    <property type="project" value="UniProtKB-EC"/>
</dbReference>
<dbReference type="AlphaFoldDB" id="A0AAW2V9K8"/>
<dbReference type="InterPro" id="IPR006366">
    <property type="entry name" value="CobA/CysG_C"/>
</dbReference>
<dbReference type="PANTHER" id="PTHR45790:SF3">
    <property type="entry name" value="S-ADENOSYL-L-METHIONINE-DEPENDENT UROPORPHYRINOGEN III METHYLTRANSFERASE, CHLOROPLASTIC"/>
    <property type="match status" value="1"/>
</dbReference>
<evidence type="ECO:0000256" key="2">
    <source>
        <dbReference type="ARBA" id="ARBA00022603"/>
    </source>
</evidence>
<dbReference type="Gene3D" id="3.40.1010.10">
    <property type="entry name" value="Cobalt-precorrin-4 Transmethylase, Domain 1"/>
    <property type="match status" value="1"/>
</dbReference>
<dbReference type="EC" id="2.1.1.107" evidence="1"/>
<proteinExistence type="predicted"/>
<dbReference type="SUPFAM" id="SSF53790">
    <property type="entry name" value="Tetrapyrrole methylase"/>
    <property type="match status" value="1"/>
</dbReference>
<name>A0AAW2V9K8_SESRA</name>
<evidence type="ECO:0000256" key="3">
    <source>
        <dbReference type="ARBA" id="ARBA00022679"/>
    </source>
</evidence>
<dbReference type="GO" id="GO:0032259">
    <property type="term" value="P:methylation"/>
    <property type="evidence" value="ECO:0007669"/>
    <property type="project" value="UniProtKB-KW"/>
</dbReference>
<dbReference type="Pfam" id="PF00590">
    <property type="entry name" value="TP_methylase"/>
    <property type="match status" value="1"/>
</dbReference>
<dbReference type="PANTHER" id="PTHR45790">
    <property type="entry name" value="SIROHEME SYNTHASE-RELATED"/>
    <property type="match status" value="1"/>
</dbReference>
<evidence type="ECO:0000256" key="5">
    <source>
        <dbReference type="ARBA" id="ARBA00023244"/>
    </source>
</evidence>
<protein>
    <recommendedName>
        <fullName evidence="1">uroporphyrinogen-III C-methyltransferase</fullName>
        <ecNumber evidence="1">2.1.1.107</ecNumber>
    </recommendedName>
</protein>
<organism evidence="7">
    <name type="scientific">Sesamum radiatum</name>
    <name type="common">Black benniseed</name>
    <dbReference type="NCBI Taxonomy" id="300843"/>
    <lineage>
        <taxon>Eukaryota</taxon>
        <taxon>Viridiplantae</taxon>
        <taxon>Streptophyta</taxon>
        <taxon>Embryophyta</taxon>
        <taxon>Tracheophyta</taxon>
        <taxon>Spermatophyta</taxon>
        <taxon>Magnoliopsida</taxon>
        <taxon>eudicotyledons</taxon>
        <taxon>Gunneridae</taxon>
        <taxon>Pentapetalae</taxon>
        <taxon>asterids</taxon>
        <taxon>lamiids</taxon>
        <taxon>Lamiales</taxon>
        <taxon>Pedaliaceae</taxon>
        <taxon>Sesamum</taxon>
    </lineage>
</organism>
<reference evidence="7" key="1">
    <citation type="submission" date="2020-06" db="EMBL/GenBank/DDBJ databases">
        <authorList>
            <person name="Li T."/>
            <person name="Hu X."/>
            <person name="Zhang T."/>
            <person name="Song X."/>
            <person name="Zhang H."/>
            <person name="Dai N."/>
            <person name="Sheng W."/>
            <person name="Hou X."/>
            <person name="Wei L."/>
        </authorList>
    </citation>
    <scope>NUCLEOTIDE SEQUENCE</scope>
    <source>
        <strain evidence="7">G02</strain>
        <tissue evidence="7">Leaf</tissue>
    </source>
</reference>
<accession>A0AAW2V9K8</accession>
<keyword evidence="3" id="KW-0808">Transferase</keyword>
<dbReference type="Gene3D" id="3.30.950.10">
    <property type="entry name" value="Methyltransferase, Cobalt-precorrin-4 Transmethylase, Domain 2"/>
    <property type="match status" value="1"/>
</dbReference>
<dbReference type="InterPro" id="IPR000878">
    <property type="entry name" value="4pyrrol_Mease"/>
</dbReference>
<evidence type="ECO:0000256" key="1">
    <source>
        <dbReference type="ARBA" id="ARBA00012162"/>
    </source>
</evidence>
<gene>
    <name evidence="7" type="ORF">Sradi_1091800</name>
</gene>
<dbReference type="InterPro" id="IPR014777">
    <property type="entry name" value="4pyrrole_Mease_sub1"/>
</dbReference>
<dbReference type="InterPro" id="IPR050161">
    <property type="entry name" value="Siro_Cobalamin_biosynth"/>
</dbReference>
<dbReference type="InterPro" id="IPR014776">
    <property type="entry name" value="4pyrrole_Mease_sub2"/>
</dbReference>
<dbReference type="NCBIfam" id="TIGR01469">
    <property type="entry name" value="cobA_cysG_Cterm"/>
    <property type="match status" value="1"/>
</dbReference>
<dbReference type="CDD" id="cd11642">
    <property type="entry name" value="SUMT"/>
    <property type="match status" value="1"/>
</dbReference>
<evidence type="ECO:0000313" key="7">
    <source>
        <dbReference type="EMBL" id="KAL0425570.1"/>
    </source>
</evidence>
<comment type="caution">
    <text evidence="7">The sequence shown here is derived from an EMBL/GenBank/DDBJ whole genome shotgun (WGS) entry which is preliminary data.</text>
</comment>
<dbReference type="EMBL" id="JACGWJ010000004">
    <property type="protein sequence ID" value="KAL0425570.1"/>
    <property type="molecule type" value="Genomic_DNA"/>
</dbReference>
<dbReference type="PROSITE" id="PS00839">
    <property type="entry name" value="SUMT_1"/>
    <property type="match status" value="1"/>
</dbReference>
<keyword evidence="2" id="KW-0489">Methyltransferase</keyword>
<dbReference type="FunFam" id="3.30.950.10:FF:000001">
    <property type="entry name" value="Siroheme synthase"/>
    <property type="match status" value="1"/>
</dbReference>